<name>A0ABZ2P5V5_9BRAD</name>
<proteinExistence type="predicted"/>
<evidence type="ECO:0008006" key="3">
    <source>
        <dbReference type="Google" id="ProtNLM"/>
    </source>
</evidence>
<keyword evidence="2" id="KW-1185">Reference proteome</keyword>
<protein>
    <recommendedName>
        <fullName evidence="3">Cobalt transporter</fullName>
    </recommendedName>
</protein>
<dbReference type="Proteomes" id="UP001432046">
    <property type="component" value="Chromosome"/>
</dbReference>
<evidence type="ECO:0000313" key="2">
    <source>
        <dbReference type="Proteomes" id="UP001432046"/>
    </source>
</evidence>
<evidence type="ECO:0000313" key="1">
    <source>
        <dbReference type="EMBL" id="WXC82100.1"/>
    </source>
</evidence>
<reference evidence="1" key="2">
    <citation type="submission" date="2024-03" db="EMBL/GenBank/DDBJ databases">
        <authorList>
            <person name="Bromfield E.S.P."/>
            <person name="Cloutier S."/>
        </authorList>
    </citation>
    <scope>NUCLEOTIDE SEQUENCE</scope>
    <source>
        <strain evidence="1">5S5</strain>
    </source>
</reference>
<dbReference type="EMBL" id="CP147711">
    <property type="protein sequence ID" value="WXC82100.1"/>
    <property type="molecule type" value="Genomic_DNA"/>
</dbReference>
<sequence length="57" mass="6028">MTNKLVLIAIATGLWANVITSLVRPAHADADSYLSNIAHDIHALVYGGSGCFNSKIC</sequence>
<reference evidence="1" key="1">
    <citation type="journal article" date="2021" name="Int. J. Syst. Evol. Microbiol.">
        <title>Bradyrhizobium septentrionale sp. nov. (sv. septentrionale) and Bradyrhizobium quebecense sp. nov. (sv. septentrionale) associated with legumes native to Canada possess rearranged symbiosis genes and numerous insertion sequences.</title>
        <authorList>
            <person name="Bromfield E.S.P."/>
            <person name="Cloutier S."/>
        </authorList>
    </citation>
    <scope>NUCLEOTIDE SEQUENCE</scope>
    <source>
        <strain evidence="1">5S5</strain>
    </source>
</reference>
<organism evidence="1 2">
    <name type="scientific">Bradyrhizobium septentrionale</name>
    <dbReference type="NCBI Taxonomy" id="1404411"/>
    <lineage>
        <taxon>Bacteria</taxon>
        <taxon>Pseudomonadati</taxon>
        <taxon>Pseudomonadota</taxon>
        <taxon>Alphaproteobacteria</taxon>
        <taxon>Hyphomicrobiales</taxon>
        <taxon>Nitrobacteraceae</taxon>
        <taxon>Bradyrhizobium</taxon>
    </lineage>
</organism>
<accession>A0ABZ2P5V5</accession>
<gene>
    <name evidence="1" type="ORF">WDK88_11150</name>
</gene>
<dbReference type="RefSeq" id="WP_156928990.1">
    <property type="nucleotide sequence ID" value="NZ_CP088288.1"/>
</dbReference>